<evidence type="ECO:0008006" key="3">
    <source>
        <dbReference type="Google" id="ProtNLM"/>
    </source>
</evidence>
<dbReference type="Gene3D" id="3.40.50.1820">
    <property type="entry name" value="alpha/beta hydrolase"/>
    <property type="match status" value="1"/>
</dbReference>
<evidence type="ECO:0000313" key="1">
    <source>
        <dbReference type="EMBL" id="NIA55727.1"/>
    </source>
</evidence>
<evidence type="ECO:0000313" key="2">
    <source>
        <dbReference type="Proteomes" id="UP000716322"/>
    </source>
</evidence>
<proteinExistence type="predicted"/>
<reference evidence="1 2" key="1">
    <citation type="submission" date="2020-03" db="EMBL/GenBank/DDBJ databases">
        <title>Genome sequence of strain Massilia sp. TW-1.</title>
        <authorList>
            <person name="Chaudhary D.K."/>
        </authorList>
    </citation>
    <scope>NUCLEOTIDE SEQUENCE [LARGE SCALE GENOMIC DNA]</scope>
    <source>
        <strain evidence="1 2">TW-1</strain>
    </source>
</reference>
<organism evidence="1 2">
    <name type="scientific">Telluria antibiotica</name>
    <dbReference type="NCBI Taxonomy" id="2717319"/>
    <lineage>
        <taxon>Bacteria</taxon>
        <taxon>Pseudomonadati</taxon>
        <taxon>Pseudomonadota</taxon>
        <taxon>Betaproteobacteria</taxon>
        <taxon>Burkholderiales</taxon>
        <taxon>Oxalobacteraceae</taxon>
        <taxon>Telluria group</taxon>
        <taxon>Telluria</taxon>
    </lineage>
</organism>
<name>A0ABX0PG10_9BURK</name>
<comment type="caution">
    <text evidence="1">The sequence shown here is derived from an EMBL/GenBank/DDBJ whole genome shotgun (WGS) entry which is preliminary data.</text>
</comment>
<dbReference type="PANTHER" id="PTHR43265:SF1">
    <property type="entry name" value="ESTERASE ESTD"/>
    <property type="match status" value="1"/>
</dbReference>
<dbReference type="SUPFAM" id="SSF53474">
    <property type="entry name" value="alpha/beta-Hydrolases"/>
    <property type="match status" value="1"/>
</dbReference>
<sequence length="424" mass="47065">MARHNLIANKCRDYMRGHRGWTALIFAAAFLSMFAPYAHAEVIEEFFSIPSSTPKIEIKGSIAQPASPASAARPTIILVGGTYSSADGELYVQPFPEARRGKFWYRDVAMRLAARGYRVIRFDNRGLGSVLRCEKQVGRALMLTEYAFNVDCLDLNAAGTTTGETRAEDLMAIIDMARARWRSHDVIIVTHSEGIVPAAKLIQAGKIDPLALVLIGGFASSPRDLFHWQLVDRQIEWLQDIASQHNGVITNADIDKLPDAKTRHYSAMDLLKWKTDSFSVQDLVDIRGKLEERYQHDVKELINAPPDTKQLVNLSDGALINVSAVKAVYISELLSDKVSILDRLKDYRGSITFVFGQDDIMINVGTQEKLIAYAKQPARVSVVAIEGMDHWLGNHDHSVNENGMVALIQAVEAASSATWSSRLK</sequence>
<dbReference type="InterPro" id="IPR053145">
    <property type="entry name" value="AB_hydrolase_Est10"/>
</dbReference>
<accession>A0ABX0PG10</accession>
<dbReference type="PANTHER" id="PTHR43265">
    <property type="entry name" value="ESTERASE ESTD"/>
    <property type="match status" value="1"/>
</dbReference>
<dbReference type="RefSeq" id="WP_166861210.1">
    <property type="nucleotide sequence ID" value="NZ_JAAQOM010000011.1"/>
</dbReference>
<gene>
    <name evidence="1" type="ORF">HAV22_19000</name>
</gene>
<dbReference type="EMBL" id="JAAQOM010000011">
    <property type="protein sequence ID" value="NIA55727.1"/>
    <property type="molecule type" value="Genomic_DNA"/>
</dbReference>
<protein>
    <recommendedName>
        <fullName evidence="3">AB hydrolase-1 domain-containing protein</fullName>
    </recommendedName>
</protein>
<keyword evidence="2" id="KW-1185">Reference proteome</keyword>
<dbReference type="InterPro" id="IPR029058">
    <property type="entry name" value="AB_hydrolase_fold"/>
</dbReference>
<dbReference type="Proteomes" id="UP000716322">
    <property type="component" value="Unassembled WGS sequence"/>
</dbReference>